<dbReference type="Proteomes" id="UP000323410">
    <property type="component" value="Unassembled WGS sequence"/>
</dbReference>
<keyword evidence="2" id="KW-1185">Reference proteome</keyword>
<name>A0A5D0XRM5_9MICC</name>
<organism evidence="1 2">
    <name type="scientific">Arthrobacter echini</name>
    <dbReference type="NCBI Taxonomy" id="1529066"/>
    <lineage>
        <taxon>Bacteria</taxon>
        <taxon>Bacillati</taxon>
        <taxon>Actinomycetota</taxon>
        <taxon>Actinomycetes</taxon>
        <taxon>Micrococcales</taxon>
        <taxon>Micrococcaceae</taxon>
        <taxon>Arthrobacter</taxon>
    </lineage>
</organism>
<dbReference type="EMBL" id="VSLD01000003">
    <property type="protein sequence ID" value="TYC99148.1"/>
    <property type="molecule type" value="Genomic_DNA"/>
</dbReference>
<dbReference type="InterPro" id="IPR012292">
    <property type="entry name" value="Globin/Proto"/>
</dbReference>
<dbReference type="SUPFAM" id="SSF46458">
    <property type="entry name" value="Globin-like"/>
    <property type="match status" value="1"/>
</dbReference>
<reference evidence="1 2" key="1">
    <citation type="submission" date="2019-08" db="EMBL/GenBank/DDBJ databases">
        <title>Genone of Arthrobacter echini P9.</title>
        <authorList>
            <person name="Bowman J.P."/>
        </authorList>
    </citation>
    <scope>NUCLEOTIDE SEQUENCE [LARGE SCALE GENOMIC DNA]</scope>
    <source>
        <strain evidence="1 2">P9</strain>
    </source>
</reference>
<accession>A0A5D0XRM5</accession>
<dbReference type="CDD" id="cd08916">
    <property type="entry name" value="TrHb3_P"/>
    <property type="match status" value="1"/>
</dbReference>
<dbReference type="OrthoDB" id="25954at2"/>
<protein>
    <submittedName>
        <fullName evidence="1">Group III truncated hemoglobin</fullName>
    </submittedName>
</protein>
<evidence type="ECO:0000313" key="2">
    <source>
        <dbReference type="Proteomes" id="UP000323410"/>
    </source>
</evidence>
<evidence type="ECO:0000313" key="1">
    <source>
        <dbReference type="EMBL" id="TYC99148.1"/>
    </source>
</evidence>
<dbReference type="AlphaFoldDB" id="A0A5D0XRM5"/>
<dbReference type="RefSeq" id="WP_148600931.1">
    <property type="nucleotide sequence ID" value="NZ_VSLD01000003.1"/>
</dbReference>
<gene>
    <name evidence="1" type="ORF">FQ377_09210</name>
</gene>
<comment type="caution">
    <text evidence="1">The sequence shown here is derived from an EMBL/GenBank/DDBJ whole genome shotgun (WGS) entry which is preliminary data.</text>
</comment>
<dbReference type="GO" id="GO:0019825">
    <property type="term" value="F:oxygen binding"/>
    <property type="evidence" value="ECO:0007669"/>
    <property type="project" value="InterPro"/>
</dbReference>
<dbReference type="GO" id="GO:0020037">
    <property type="term" value="F:heme binding"/>
    <property type="evidence" value="ECO:0007669"/>
    <property type="project" value="InterPro"/>
</dbReference>
<sequence>MATIRADLQDRDDVETLLTAFYRRAFADELLGPIFVDVARMDLQAHLPIICDFWETVLFKAGLYRRNALEPHLELHRQVPLTAAHFERWLTLWSATLDEHYAGPKAELAKVQASRIALSMRRRLQGRSGSAMETISIGDAPTSEG</sequence>
<dbReference type="InterPro" id="IPR009050">
    <property type="entry name" value="Globin-like_sf"/>
</dbReference>
<dbReference type="Gene3D" id="1.10.490.10">
    <property type="entry name" value="Globins"/>
    <property type="match status" value="1"/>
</dbReference>
<proteinExistence type="predicted"/>